<dbReference type="SUPFAM" id="SSF69572">
    <property type="entry name" value="Activating enzymes of the ubiquitin-like proteins"/>
    <property type="match status" value="1"/>
</dbReference>
<dbReference type="InterPro" id="IPR000594">
    <property type="entry name" value="ThiF_NAD_FAD-bd"/>
</dbReference>
<evidence type="ECO:0000259" key="1">
    <source>
        <dbReference type="Pfam" id="PF00899"/>
    </source>
</evidence>
<dbReference type="GO" id="GO:0008641">
    <property type="term" value="F:ubiquitin-like modifier activating enzyme activity"/>
    <property type="evidence" value="ECO:0007669"/>
    <property type="project" value="InterPro"/>
</dbReference>
<evidence type="ECO:0000313" key="2">
    <source>
        <dbReference type="EMBL" id="CAB5048417.1"/>
    </source>
</evidence>
<dbReference type="Gene3D" id="3.40.50.720">
    <property type="entry name" value="NAD(P)-binding Rossmann-like Domain"/>
    <property type="match status" value="1"/>
</dbReference>
<protein>
    <submittedName>
        <fullName evidence="2">Unannotated protein</fullName>
    </submittedName>
</protein>
<accession>A0A6J7T5F5</accession>
<reference evidence="2" key="1">
    <citation type="submission" date="2020-05" db="EMBL/GenBank/DDBJ databases">
        <authorList>
            <person name="Chiriac C."/>
            <person name="Salcher M."/>
            <person name="Ghai R."/>
            <person name="Kavagutti S V."/>
        </authorList>
    </citation>
    <scope>NUCLEOTIDE SEQUENCE</scope>
</reference>
<dbReference type="EMBL" id="CAFBQG010000064">
    <property type="protein sequence ID" value="CAB5048417.1"/>
    <property type="molecule type" value="Genomic_DNA"/>
</dbReference>
<dbReference type="InterPro" id="IPR035985">
    <property type="entry name" value="Ubiquitin-activating_enz"/>
</dbReference>
<gene>
    <name evidence="2" type="ORF">UFOPK4301_00655</name>
</gene>
<proteinExistence type="predicted"/>
<name>A0A6J7T5F5_9ZZZZ</name>
<sequence>MEISNPQLAPGVHFYRRADSKLQIGINPHTSLIIEPIIGSQLAKLLNGNNSLISICEVLAESGIDKKSSQNFMSQMIHLGLVIPGPTTQTHDDKNPVTSIQRRNLFRETRGDLTAIKNRIECEISITGAGRLGTTLCLLLASSGFPNITIYDAGLVRDGDLTPWGATRIDIGLKRDQVARLLIERITRGASAHQNSFRFKPTRKLEILLPDQRADFPWIDATSADLMTAKDVPYLFAATSASLSMISSVITPGTDPCLRCQHLHRCDQDPDWPLIDLQVAQQAQLDTAPISLIMRTALEIQRSVECWIDLPERATPSLKRLSATSPDETYPTHFHPSCGCRWDLTG</sequence>
<dbReference type="Pfam" id="PF00899">
    <property type="entry name" value="ThiF"/>
    <property type="match status" value="1"/>
</dbReference>
<feature type="domain" description="THIF-type NAD/FAD binding fold" evidence="1">
    <location>
        <begin position="122"/>
        <end position="263"/>
    </location>
</feature>
<dbReference type="AlphaFoldDB" id="A0A6J7T5F5"/>
<organism evidence="2">
    <name type="scientific">freshwater metagenome</name>
    <dbReference type="NCBI Taxonomy" id="449393"/>
    <lineage>
        <taxon>unclassified sequences</taxon>
        <taxon>metagenomes</taxon>
        <taxon>ecological metagenomes</taxon>
    </lineage>
</organism>